<keyword evidence="11" id="KW-1185">Reference proteome</keyword>
<evidence type="ECO:0000256" key="1">
    <source>
        <dbReference type="ARBA" id="ARBA00004365"/>
    </source>
</evidence>
<dbReference type="EMBL" id="JBFNXQ010000084">
    <property type="protein sequence ID" value="MEX5720729.1"/>
    <property type="molecule type" value="Genomic_DNA"/>
</dbReference>
<feature type="domain" description="Flagellar basal body rod protein N-terminal" evidence="7">
    <location>
        <begin position="7"/>
        <end position="36"/>
    </location>
</feature>
<name>A0ABV3XJF8_9ACTN</name>
<dbReference type="RefSeq" id="WP_369209548.1">
    <property type="nucleotide sequence ID" value="NZ_JBFNXQ010000084.1"/>
</dbReference>
<sequence length="477" mass="48860">MSGFSSLNTATTALWAAQRGMDVTGQNIANVNTDGYSRQRVDLQAMGGTAVPAIHSVSNGSDGGVAVEGVRRVRDAFLEARGHLETANTARLTAESAALGQVEENFREPGRSGIQSMLTDVWSAFSDLTTNPLKLAPRSQVIERLDTLAAGLHTTRAALDQQWDQTRDGLAVLAADVSTAAVSIADLNNSIRLATLSGLPVNELADRRDSLVSRLAEAVGATAVPRADGVVDVTIGGTTLVSGTHAIGVRLAGSDNPDGVGTDAPRLVTDPGGTTLRAGGTAGGQITALTSIVPGYRTQLDALARSLAGSLNAAHTAGFDATGAPGGPLFDDGSGTDPVDLSAVTAANLTLRVTDPARVAAAGISPAATGGTPSADARNADALFRLSLDPAGTDALYRKLVVSLGVESSVATRNLEVQSVLSAQVDAARESVSGVNLDEEMTNMMAFQHAYNAAARMITTIDEALDTLISRTGLVGR</sequence>
<evidence type="ECO:0000256" key="4">
    <source>
        <dbReference type="ARBA" id="ARBA00016244"/>
    </source>
</evidence>
<keyword evidence="10" id="KW-0969">Cilium</keyword>
<evidence type="ECO:0000259" key="7">
    <source>
        <dbReference type="Pfam" id="PF00460"/>
    </source>
</evidence>
<evidence type="ECO:0000256" key="5">
    <source>
        <dbReference type="ARBA" id="ARBA00022525"/>
    </source>
</evidence>
<dbReference type="PANTHER" id="PTHR30033">
    <property type="entry name" value="FLAGELLAR HOOK-ASSOCIATED PROTEIN 1"/>
    <property type="match status" value="1"/>
</dbReference>
<evidence type="ECO:0000256" key="2">
    <source>
        <dbReference type="ARBA" id="ARBA00004613"/>
    </source>
</evidence>
<evidence type="ECO:0000256" key="6">
    <source>
        <dbReference type="ARBA" id="ARBA00023143"/>
    </source>
</evidence>
<keyword evidence="6" id="KW-0975">Bacterial flagellum</keyword>
<evidence type="ECO:0000313" key="11">
    <source>
        <dbReference type="Proteomes" id="UP001560045"/>
    </source>
</evidence>
<dbReference type="InterPro" id="IPR001444">
    <property type="entry name" value="Flag_bb_rod_N"/>
</dbReference>
<keyword evidence="10" id="KW-0966">Cell projection</keyword>
<dbReference type="InterPro" id="IPR010930">
    <property type="entry name" value="Flg_bb/hook_C_dom"/>
</dbReference>
<evidence type="ECO:0000313" key="10">
    <source>
        <dbReference type="EMBL" id="MEX5720729.1"/>
    </source>
</evidence>
<comment type="caution">
    <text evidence="10">The sequence shown here is derived from an EMBL/GenBank/DDBJ whole genome shotgun (WGS) entry which is preliminary data.</text>
</comment>
<dbReference type="Pfam" id="PF06429">
    <property type="entry name" value="Flg_bbr_C"/>
    <property type="match status" value="1"/>
</dbReference>
<evidence type="ECO:0000259" key="8">
    <source>
        <dbReference type="Pfam" id="PF06429"/>
    </source>
</evidence>
<organism evidence="10 11">
    <name type="scientific">Geodermatophilus maliterrae</name>
    <dbReference type="NCBI Taxonomy" id="3162531"/>
    <lineage>
        <taxon>Bacteria</taxon>
        <taxon>Bacillati</taxon>
        <taxon>Actinomycetota</taxon>
        <taxon>Actinomycetes</taxon>
        <taxon>Geodermatophilales</taxon>
        <taxon>Geodermatophilaceae</taxon>
        <taxon>Geodermatophilus</taxon>
    </lineage>
</organism>
<dbReference type="SUPFAM" id="SSF64518">
    <property type="entry name" value="Phase 1 flagellin"/>
    <property type="match status" value="1"/>
</dbReference>
<keyword evidence="5" id="KW-0964">Secreted</keyword>
<comment type="similarity">
    <text evidence="3">Belongs to the flagella basal body rod proteins family.</text>
</comment>
<comment type="subcellular location">
    <subcellularLocation>
        <location evidence="1">Bacterial flagellum</location>
    </subcellularLocation>
    <subcellularLocation>
        <location evidence="2">Secreted</location>
    </subcellularLocation>
</comment>
<evidence type="ECO:0000259" key="9">
    <source>
        <dbReference type="Pfam" id="PF22638"/>
    </source>
</evidence>
<dbReference type="Pfam" id="PF00460">
    <property type="entry name" value="Flg_bb_rod"/>
    <property type="match status" value="1"/>
</dbReference>
<dbReference type="Pfam" id="PF22638">
    <property type="entry name" value="FlgK_D1"/>
    <property type="match status" value="1"/>
</dbReference>
<protein>
    <recommendedName>
        <fullName evidence="4">Flagellar hook-associated protein 1</fullName>
    </recommendedName>
</protein>
<proteinExistence type="inferred from homology"/>
<keyword evidence="10" id="KW-0282">Flagellum</keyword>
<dbReference type="Proteomes" id="UP001560045">
    <property type="component" value="Unassembled WGS sequence"/>
</dbReference>
<feature type="domain" description="Flagellar hook-associated protein FlgK helical" evidence="9">
    <location>
        <begin position="99"/>
        <end position="330"/>
    </location>
</feature>
<dbReference type="PANTHER" id="PTHR30033:SF1">
    <property type="entry name" value="FLAGELLAR HOOK-ASSOCIATED PROTEIN 1"/>
    <property type="match status" value="1"/>
</dbReference>
<evidence type="ECO:0000256" key="3">
    <source>
        <dbReference type="ARBA" id="ARBA00009677"/>
    </source>
</evidence>
<reference evidence="10 11" key="1">
    <citation type="submission" date="2024-06" db="EMBL/GenBank/DDBJ databases">
        <title>Draft genome sequence of Geodermatophilus badlandi, a novel member of the Geodermatophilaceae isolated from badland sedimentary rocks in the Red desert, Wyoming, USA.</title>
        <authorList>
            <person name="Ben Tekaya S."/>
            <person name="Nouioui I."/>
            <person name="Flores G.M."/>
            <person name="Shaal M.N."/>
            <person name="Bredoire F."/>
            <person name="Basile F."/>
            <person name="Van Diepen L."/>
            <person name="Ward N.L."/>
        </authorList>
    </citation>
    <scope>NUCLEOTIDE SEQUENCE [LARGE SCALE GENOMIC DNA]</scope>
    <source>
        <strain evidence="10 11">WL48A</strain>
    </source>
</reference>
<dbReference type="InterPro" id="IPR053927">
    <property type="entry name" value="FlgK_helical"/>
</dbReference>
<dbReference type="NCBIfam" id="TIGR02492">
    <property type="entry name" value="flgK_ends"/>
    <property type="match status" value="1"/>
</dbReference>
<accession>A0ABV3XJF8</accession>
<gene>
    <name evidence="10" type="primary">flgK</name>
    <name evidence="10" type="ORF">ABQ292_20405</name>
</gene>
<feature type="domain" description="Flagellar basal-body/hook protein C-terminal" evidence="8">
    <location>
        <begin position="432"/>
        <end position="470"/>
    </location>
</feature>
<dbReference type="InterPro" id="IPR002371">
    <property type="entry name" value="FlgK"/>
</dbReference>